<dbReference type="InterPro" id="IPR012368">
    <property type="entry name" value="OxRdtase_Mopterin-bd_su_IorB"/>
</dbReference>
<feature type="domain" description="Aldehyde oxidase/xanthine dehydrogenase a/b hammerhead" evidence="1">
    <location>
        <begin position="216"/>
        <end position="294"/>
    </location>
</feature>
<sequence length="729" mass="77547">MNMHDELTTSRRGFLKTGAMLGGGLLISFAVPGVRRLARAGSLPAGDAAAVFAPNAFLRIGADDSIQIILAHAEMGQGIWTTLAMLIAEELDADWKKISVEHGPPGKAYIHTAYGLQITGGSSTTWSEFDRYRQAGATARTLLVQAAATQFGVSPAECRTENGEVIAGSQRARYGALAAAAAALPPLAEPVLLRASSEWKYIGKGAKRLDAPAKVNGSARFGMDVQLPGLLTAVVAHPPVYGGKVRSFDDSKARAVPGVRNVVQIPTGIAVIADHFWAAKKGRDALQVTWDHGANVQVDSAAQLREFKQLARTKGLPAAQAGNVENGLAKAAKVIESEYTFPYLAHTPMEPINVTVKLSKNACEIWTGTQMPMAEQAAAAKITGLQPEQVSVHTVFLGGGFGRRATPSCDFVSEAVHIAKASGQTIKMVWTREDDVHGAYYRPSFVHRVRAGIDASGKPVAWEHTLVGQSIMAGSPFEAMMKNGIDPASVEGVADSPYMPAIPDHYVGLHSPRLGLPVLWYRSVGHTHTATVMECMIDELAHAAATDPVAYRRELLKDHPRHLAALNLAAEKAGWGTPLPAGRYRGVAVHESFLSFVAQVAEVSVSEQGAIQVHRVVCAIDCGLAVNPDGVRAQMESGINFGVSTALYGRISLEKGKVQQSNFHDYHIARMNESPLAIEVHIVDSTEKMGGAGECGVPPVAPAIANAVFAATGQRLRDLPFGTHVNLKA</sequence>
<keyword evidence="3" id="KW-1185">Reference proteome</keyword>
<dbReference type="SUPFAM" id="SSF56003">
    <property type="entry name" value="Molybdenum cofactor-binding domain"/>
    <property type="match status" value="2"/>
</dbReference>
<accession>A0A562SYU8</accession>
<dbReference type="Pfam" id="PF02738">
    <property type="entry name" value="MoCoBD_1"/>
    <property type="match status" value="1"/>
</dbReference>
<dbReference type="Pfam" id="PF20256">
    <property type="entry name" value="MoCoBD_2"/>
    <property type="match status" value="2"/>
</dbReference>
<dbReference type="InterPro" id="IPR037165">
    <property type="entry name" value="AldOxase/xan_DH_Mopterin-bd_sf"/>
</dbReference>
<dbReference type="EMBL" id="VLLG01000004">
    <property type="protein sequence ID" value="TWI86487.1"/>
    <property type="molecule type" value="Genomic_DNA"/>
</dbReference>
<gene>
    <name evidence="2" type="ORF">LX66_3745</name>
</gene>
<dbReference type="PANTHER" id="PTHR47495">
    <property type="entry name" value="ALDEHYDE DEHYDROGENASE"/>
    <property type="match status" value="1"/>
</dbReference>
<dbReference type="PROSITE" id="PS51318">
    <property type="entry name" value="TAT"/>
    <property type="match status" value="1"/>
</dbReference>
<dbReference type="GO" id="GO:0016491">
    <property type="term" value="F:oxidoreductase activity"/>
    <property type="evidence" value="ECO:0007669"/>
    <property type="project" value="InterPro"/>
</dbReference>
<dbReference type="InterPro" id="IPR008274">
    <property type="entry name" value="AldOxase/xan_DH_MoCoBD1"/>
</dbReference>
<dbReference type="SMART" id="SM01008">
    <property type="entry name" value="Ald_Xan_dh_C"/>
    <property type="match status" value="1"/>
</dbReference>
<proteinExistence type="predicted"/>
<dbReference type="Gene3D" id="3.30.365.10">
    <property type="entry name" value="Aldehyde oxidase/xanthine dehydrogenase, molybdopterin binding domain"/>
    <property type="match status" value="4"/>
</dbReference>
<dbReference type="Proteomes" id="UP000316778">
    <property type="component" value="Unassembled WGS sequence"/>
</dbReference>
<dbReference type="InterPro" id="IPR046867">
    <property type="entry name" value="AldOxase/xan_DH_MoCoBD2"/>
</dbReference>
<evidence type="ECO:0000259" key="1">
    <source>
        <dbReference type="SMART" id="SM01008"/>
    </source>
</evidence>
<evidence type="ECO:0000313" key="2">
    <source>
        <dbReference type="EMBL" id="TWI86487.1"/>
    </source>
</evidence>
<dbReference type="Gene3D" id="3.90.1170.50">
    <property type="entry name" value="Aldehyde oxidase/xanthine dehydrogenase, a/b hammerhead"/>
    <property type="match status" value="1"/>
</dbReference>
<protein>
    <submittedName>
        <fullName evidence="2">Isoquinoline 1-oxidoreductase beta subunit</fullName>
    </submittedName>
</protein>
<dbReference type="InterPro" id="IPR006311">
    <property type="entry name" value="TAT_signal"/>
</dbReference>
<organism evidence="2 3">
    <name type="scientific">Chitinophaga japonensis</name>
    <name type="common">Flexibacter japonensis</name>
    <dbReference type="NCBI Taxonomy" id="104662"/>
    <lineage>
        <taxon>Bacteria</taxon>
        <taxon>Pseudomonadati</taxon>
        <taxon>Bacteroidota</taxon>
        <taxon>Chitinophagia</taxon>
        <taxon>Chitinophagales</taxon>
        <taxon>Chitinophagaceae</taxon>
        <taxon>Chitinophaga</taxon>
    </lineage>
</organism>
<reference evidence="2 3" key="1">
    <citation type="journal article" date="2013" name="Stand. Genomic Sci.">
        <title>Genomic Encyclopedia of Type Strains, Phase I: The one thousand microbial genomes (KMG-I) project.</title>
        <authorList>
            <person name="Kyrpides N.C."/>
            <person name="Woyke T."/>
            <person name="Eisen J.A."/>
            <person name="Garrity G."/>
            <person name="Lilburn T.G."/>
            <person name="Beck B.J."/>
            <person name="Whitman W.B."/>
            <person name="Hugenholtz P."/>
            <person name="Klenk H.P."/>
        </authorList>
    </citation>
    <scope>NUCLEOTIDE SEQUENCE [LARGE SCALE GENOMIC DNA]</scope>
    <source>
        <strain evidence="2 3">DSM 13484</strain>
    </source>
</reference>
<dbReference type="PANTHER" id="PTHR47495:SF2">
    <property type="entry name" value="ALDEHYDE DEHYDROGENASE"/>
    <property type="match status" value="1"/>
</dbReference>
<dbReference type="InterPro" id="IPR052516">
    <property type="entry name" value="N-heterocyclic_Hydroxylase"/>
</dbReference>
<comment type="caution">
    <text evidence="2">The sequence shown here is derived from an EMBL/GenBank/DDBJ whole genome shotgun (WGS) entry which is preliminary data.</text>
</comment>
<evidence type="ECO:0000313" key="3">
    <source>
        <dbReference type="Proteomes" id="UP000316778"/>
    </source>
</evidence>
<dbReference type="AlphaFoldDB" id="A0A562SYU8"/>
<name>A0A562SYU8_CHIJA</name>
<dbReference type="InterPro" id="IPR000674">
    <property type="entry name" value="Ald_Oxase/Xan_DH_a/b"/>
</dbReference>
<dbReference type="PIRSF" id="PIRSF036389">
    <property type="entry name" value="IOR_B"/>
    <property type="match status" value="1"/>
</dbReference>